<name>A0A2I0B6G8_9ASPA</name>
<gene>
    <name evidence="1" type="ORF">AXF42_Ash005265</name>
</gene>
<dbReference type="PANTHER" id="PTHR15681">
    <property type="entry name" value="MAD2L1-BINDING PROTEIN"/>
    <property type="match status" value="1"/>
</dbReference>
<dbReference type="PANTHER" id="PTHR15681:SF1">
    <property type="entry name" value="MAD2L1-BINDING PROTEIN"/>
    <property type="match status" value="1"/>
</dbReference>
<dbReference type="GO" id="GO:0005634">
    <property type="term" value="C:nucleus"/>
    <property type="evidence" value="ECO:0007669"/>
    <property type="project" value="InterPro"/>
</dbReference>
<keyword evidence="2" id="KW-1185">Reference proteome</keyword>
<dbReference type="STRING" id="1088818.A0A2I0B6G8"/>
<evidence type="ECO:0000313" key="1">
    <source>
        <dbReference type="EMBL" id="PKA63370.1"/>
    </source>
</evidence>
<accession>A0A2I0B6G8</accession>
<proteinExistence type="predicted"/>
<dbReference type="InterPro" id="IPR053729">
    <property type="entry name" value="MAD2L1BP_domain_sf"/>
</dbReference>
<dbReference type="InterPro" id="IPR009511">
    <property type="entry name" value="MAD1/Cdc20-bound-Mad2-bd"/>
</dbReference>
<dbReference type="Gene3D" id="3.30.900.20">
    <property type="match status" value="1"/>
</dbReference>
<dbReference type="Proteomes" id="UP000236161">
    <property type="component" value="Unassembled WGS sequence"/>
</dbReference>
<dbReference type="EMBL" id="KZ451908">
    <property type="protein sequence ID" value="PKA63370.1"/>
    <property type="molecule type" value="Genomic_DNA"/>
</dbReference>
<reference evidence="1 2" key="1">
    <citation type="journal article" date="2017" name="Nature">
        <title>The Apostasia genome and the evolution of orchids.</title>
        <authorList>
            <person name="Zhang G.Q."/>
            <person name="Liu K.W."/>
            <person name="Li Z."/>
            <person name="Lohaus R."/>
            <person name="Hsiao Y.Y."/>
            <person name="Niu S.C."/>
            <person name="Wang J.Y."/>
            <person name="Lin Y.C."/>
            <person name="Xu Q."/>
            <person name="Chen L.J."/>
            <person name="Yoshida K."/>
            <person name="Fujiwara S."/>
            <person name="Wang Z.W."/>
            <person name="Zhang Y.Q."/>
            <person name="Mitsuda N."/>
            <person name="Wang M."/>
            <person name="Liu G.H."/>
            <person name="Pecoraro L."/>
            <person name="Huang H.X."/>
            <person name="Xiao X.J."/>
            <person name="Lin M."/>
            <person name="Wu X.Y."/>
            <person name="Wu W.L."/>
            <person name="Chen Y.Y."/>
            <person name="Chang S.B."/>
            <person name="Sakamoto S."/>
            <person name="Ohme-Takagi M."/>
            <person name="Yagi M."/>
            <person name="Zeng S.J."/>
            <person name="Shen C.Y."/>
            <person name="Yeh C.M."/>
            <person name="Luo Y.B."/>
            <person name="Tsai W.C."/>
            <person name="Van de Peer Y."/>
            <person name="Liu Z.J."/>
        </authorList>
    </citation>
    <scope>NUCLEOTIDE SEQUENCE [LARGE SCALE GENOMIC DNA]</scope>
    <source>
        <strain evidence="2">cv. Shenzhen</strain>
        <tissue evidence="1">Stem</tissue>
    </source>
</reference>
<organism evidence="1 2">
    <name type="scientific">Apostasia shenzhenica</name>
    <dbReference type="NCBI Taxonomy" id="1088818"/>
    <lineage>
        <taxon>Eukaryota</taxon>
        <taxon>Viridiplantae</taxon>
        <taxon>Streptophyta</taxon>
        <taxon>Embryophyta</taxon>
        <taxon>Tracheophyta</taxon>
        <taxon>Spermatophyta</taxon>
        <taxon>Magnoliopsida</taxon>
        <taxon>Liliopsida</taxon>
        <taxon>Asparagales</taxon>
        <taxon>Orchidaceae</taxon>
        <taxon>Apostasioideae</taxon>
        <taxon>Apostasia</taxon>
    </lineage>
</organism>
<sequence length="281" mass="32141">MGSLEFSGEGRLGVVEVKAAVYNLNKLDVFHLFKEVLGFVLYMHEQIPTCLQHMEREFDSLKEEYGQLETSNSDEVDRKVTFQRKNKMKRTDIKQRIKKLEKLMNCISGLLSAMREAIDEIPNFWGFMLVLGGSLSRPEYVYEVFFDHVTLDPCSAKDSSTSKIGDILSRKAIQALLTNTAENFSYSGPKKLFLLIKCPSSFNLPLHFLPKRDYRYSKKVCPIKLYIKGKVGDQSMNDVPSKSEKPSFGCSAAYFNETDMIWYQCRHSVKGLVSKSEETDC</sequence>
<dbReference type="AlphaFoldDB" id="A0A2I0B6G8"/>
<protein>
    <submittedName>
        <fullName evidence="1">Uncharacterized protein</fullName>
    </submittedName>
</protein>
<dbReference type="GO" id="GO:0007096">
    <property type="term" value="P:regulation of exit from mitosis"/>
    <property type="evidence" value="ECO:0007669"/>
    <property type="project" value="InterPro"/>
</dbReference>
<dbReference type="OrthoDB" id="768308at2759"/>
<evidence type="ECO:0000313" key="2">
    <source>
        <dbReference type="Proteomes" id="UP000236161"/>
    </source>
</evidence>